<dbReference type="InterPro" id="IPR001478">
    <property type="entry name" value="PDZ"/>
</dbReference>
<evidence type="ECO:0000256" key="6">
    <source>
        <dbReference type="ARBA" id="ARBA00022687"/>
    </source>
</evidence>
<dbReference type="GO" id="GO:0035591">
    <property type="term" value="F:signaling adaptor activity"/>
    <property type="evidence" value="ECO:0007669"/>
    <property type="project" value="UniProtKB-ARBA"/>
</dbReference>
<dbReference type="GO" id="GO:0005938">
    <property type="term" value="C:cell cortex"/>
    <property type="evidence" value="ECO:0007669"/>
    <property type="project" value="UniProtKB-ARBA"/>
</dbReference>
<dbReference type="Pfam" id="PF00610">
    <property type="entry name" value="DEP"/>
    <property type="match status" value="1"/>
</dbReference>
<evidence type="ECO:0000256" key="7">
    <source>
        <dbReference type="ARBA" id="ARBA00023136"/>
    </source>
</evidence>
<dbReference type="GO" id="GO:0005829">
    <property type="term" value="C:cytosol"/>
    <property type="evidence" value="ECO:0000318"/>
    <property type="project" value="GO_Central"/>
</dbReference>
<dbReference type="FunFam" id="2.30.42.10:FF:000203">
    <property type="entry name" value="DiSHevelled related"/>
    <property type="match status" value="1"/>
</dbReference>
<dbReference type="PROSITE" id="PS50106">
    <property type="entry name" value="PDZ"/>
    <property type="match status" value="1"/>
</dbReference>
<dbReference type="OrthoDB" id="10031689at2759"/>
<gene>
    <name evidence="9" type="primary">WBGene00202774</name>
</gene>
<feature type="region of interest" description="Disordered" evidence="8">
    <location>
        <begin position="42"/>
        <end position="75"/>
    </location>
</feature>
<dbReference type="GO" id="GO:0016020">
    <property type="term" value="C:membrane"/>
    <property type="evidence" value="ECO:0007669"/>
    <property type="project" value="UniProtKB-SubCell"/>
</dbReference>
<dbReference type="GO" id="GO:0048730">
    <property type="term" value="P:epidermis morphogenesis"/>
    <property type="evidence" value="ECO:0007669"/>
    <property type="project" value="UniProtKB-ARBA"/>
</dbReference>
<comment type="subcellular location">
    <subcellularLocation>
        <location evidence="2">Cytoplasm</location>
    </subcellularLocation>
    <subcellularLocation>
        <location evidence="1">Membrane</location>
    </subcellularLocation>
</comment>
<dbReference type="InterPro" id="IPR000591">
    <property type="entry name" value="DEP_dom"/>
</dbReference>
<feature type="region of interest" description="Disordered" evidence="8">
    <location>
        <begin position="184"/>
        <end position="215"/>
    </location>
</feature>
<dbReference type="PANTHER" id="PTHR10878:SF25">
    <property type="entry name" value="SEGMENT POLARITY PROTEIN DISHEVELLED"/>
    <property type="match status" value="1"/>
</dbReference>
<dbReference type="Gene3D" id="2.30.42.10">
    <property type="match status" value="1"/>
</dbReference>
<feature type="compositionally biased region" description="Low complexity" evidence="8">
    <location>
        <begin position="568"/>
        <end position="590"/>
    </location>
</feature>
<name>A0A2A6CTQ2_PRIPA</name>
<keyword evidence="4" id="KW-0217">Developmental protein</keyword>
<dbReference type="FunFam" id="1.10.10.10:FF:000400">
    <property type="entry name" value="DiSHevelled related"/>
    <property type="match status" value="1"/>
</dbReference>
<dbReference type="SMART" id="SM00228">
    <property type="entry name" value="PDZ"/>
    <property type="match status" value="1"/>
</dbReference>
<feature type="compositionally biased region" description="Acidic residues" evidence="8">
    <location>
        <begin position="388"/>
        <end position="399"/>
    </location>
</feature>
<dbReference type="GO" id="GO:0000132">
    <property type="term" value="P:establishment of mitotic spindle orientation"/>
    <property type="evidence" value="ECO:0007669"/>
    <property type="project" value="UniProtKB-ARBA"/>
</dbReference>
<evidence type="ECO:0000256" key="8">
    <source>
        <dbReference type="SAM" id="MobiDB-lite"/>
    </source>
</evidence>
<reference evidence="9" key="2">
    <citation type="submission" date="2022-06" db="UniProtKB">
        <authorList>
            <consortium name="EnsemblMetazoa"/>
        </authorList>
    </citation>
    <scope>IDENTIFICATION</scope>
    <source>
        <strain evidence="9">PS312</strain>
    </source>
</reference>
<dbReference type="GO" id="GO:0048646">
    <property type="term" value="P:anatomical structure formation involved in morphogenesis"/>
    <property type="evidence" value="ECO:0007669"/>
    <property type="project" value="UniProtKB-ARBA"/>
</dbReference>
<evidence type="ECO:0000256" key="1">
    <source>
        <dbReference type="ARBA" id="ARBA00004370"/>
    </source>
</evidence>
<dbReference type="EnsemblMetazoa" id="PPA29906.1">
    <property type="protein sequence ID" value="PPA29906.1"/>
    <property type="gene ID" value="WBGene00202774"/>
</dbReference>
<organism evidence="9 10">
    <name type="scientific">Pristionchus pacificus</name>
    <name type="common">Parasitic nematode worm</name>
    <dbReference type="NCBI Taxonomy" id="54126"/>
    <lineage>
        <taxon>Eukaryota</taxon>
        <taxon>Metazoa</taxon>
        <taxon>Ecdysozoa</taxon>
        <taxon>Nematoda</taxon>
        <taxon>Chromadorea</taxon>
        <taxon>Rhabditida</taxon>
        <taxon>Rhabditina</taxon>
        <taxon>Diplogasteromorpha</taxon>
        <taxon>Diplogasteroidea</taxon>
        <taxon>Neodiplogasteridae</taxon>
        <taxon>Pristionchus</taxon>
    </lineage>
</organism>
<reference evidence="10" key="1">
    <citation type="journal article" date="2008" name="Nat. Genet.">
        <title>The Pristionchus pacificus genome provides a unique perspective on nematode lifestyle and parasitism.</title>
        <authorList>
            <person name="Dieterich C."/>
            <person name="Clifton S.W."/>
            <person name="Schuster L.N."/>
            <person name="Chinwalla A."/>
            <person name="Delehaunty K."/>
            <person name="Dinkelacker I."/>
            <person name="Fulton L."/>
            <person name="Fulton R."/>
            <person name="Godfrey J."/>
            <person name="Minx P."/>
            <person name="Mitreva M."/>
            <person name="Roeseler W."/>
            <person name="Tian H."/>
            <person name="Witte H."/>
            <person name="Yang S.P."/>
            <person name="Wilson R.K."/>
            <person name="Sommer R.J."/>
        </authorList>
    </citation>
    <scope>NUCLEOTIDE SEQUENCE [LARGE SCALE GENOMIC DNA]</scope>
    <source>
        <strain evidence="10">PS312</strain>
    </source>
</reference>
<evidence type="ECO:0000256" key="4">
    <source>
        <dbReference type="ARBA" id="ARBA00022473"/>
    </source>
</evidence>
<accession>A0A2A6CTQ2</accession>
<dbReference type="CDD" id="cd06717">
    <property type="entry name" value="PDZ_Dishevelled-like"/>
    <property type="match status" value="1"/>
</dbReference>
<dbReference type="GO" id="GO:0016477">
    <property type="term" value="P:cell migration"/>
    <property type="evidence" value="ECO:0007669"/>
    <property type="project" value="UniProtKB-ARBA"/>
</dbReference>
<dbReference type="SUPFAM" id="SSF46785">
    <property type="entry name" value="Winged helix' DNA-binding domain"/>
    <property type="match status" value="1"/>
</dbReference>
<feature type="compositionally biased region" description="Polar residues" evidence="8">
    <location>
        <begin position="401"/>
        <end position="410"/>
    </location>
</feature>
<evidence type="ECO:0000313" key="9">
    <source>
        <dbReference type="EnsemblMetazoa" id="PPA29906.1"/>
    </source>
</evidence>
<dbReference type="GO" id="GO:0060070">
    <property type="term" value="P:canonical Wnt signaling pathway"/>
    <property type="evidence" value="ECO:0000318"/>
    <property type="project" value="GO_Central"/>
</dbReference>
<dbReference type="GO" id="GO:0009887">
    <property type="term" value="P:animal organ morphogenesis"/>
    <property type="evidence" value="ECO:0007669"/>
    <property type="project" value="UniProtKB-ARBA"/>
</dbReference>
<keyword evidence="10" id="KW-1185">Reference proteome</keyword>
<dbReference type="InterPro" id="IPR036388">
    <property type="entry name" value="WH-like_DNA-bd_sf"/>
</dbReference>
<feature type="compositionally biased region" description="Basic residues" evidence="8">
    <location>
        <begin position="418"/>
        <end position="432"/>
    </location>
</feature>
<dbReference type="GO" id="GO:0035556">
    <property type="term" value="P:intracellular signal transduction"/>
    <property type="evidence" value="ECO:0007669"/>
    <property type="project" value="InterPro"/>
</dbReference>
<protein>
    <submittedName>
        <fullName evidence="9">Dsh-1</fullName>
    </submittedName>
</protein>
<accession>A0A8R1YIC7</accession>
<evidence type="ECO:0000256" key="3">
    <source>
        <dbReference type="ARBA" id="ARBA00008735"/>
    </source>
</evidence>
<proteinExistence type="inferred from homology"/>
<feature type="region of interest" description="Disordered" evidence="8">
    <location>
        <begin position="545"/>
        <end position="607"/>
    </location>
</feature>
<dbReference type="InterPro" id="IPR036390">
    <property type="entry name" value="WH_DNA-bd_sf"/>
</dbReference>
<dbReference type="InterPro" id="IPR015506">
    <property type="entry name" value="Dsh/Dvl-rel"/>
</dbReference>
<dbReference type="Pfam" id="PF00595">
    <property type="entry name" value="PDZ"/>
    <property type="match status" value="1"/>
</dbReference>
<dbReference type="GO" id="GO:0048468">
    <property type="term" value="P:cell development"/>
    <property type="evidence" value="ECO:0007669"/>
    <property type="project" value="UniProtKB-ARBA"/>
</dbReference>
<evidence type="ECO:0000256" key="5">
    <source>
        <dbReference type="ARBA" id="ARBA00022490"/>
    </source>
</evidence>
<keyword evidence="6" id="KW-0879">Wnt signaling pathway</keyword>
<dbReference type="GO" id="GO:0048598">
    <property type="term" value="P:embryonic morphogenesis"/>
    <property type="evidence" value="ECO:0007669"/>
    <property type="project" value="UniProtKB-ARBA"/>
</dbReference>
<dbReference type="PANTHER" id="PTHR10878">
    <property type="entry name" value="SEGMENT POLARITY PROTEIN DISHEVELLED"/>
    <property type="match status" value="1"/>
</dbReference>
<dbReference type="GO" id="GO:0005109">
    <property type="term" value="F:frizzled binding"/>
    <property type="evidence" value="ECO:0000318"/>
    <property type="project" value="GO_Central"/>
</dbReference>
<evidence type="ECO:0000313" key="10">
    <source>
        <dbReference type="Proteomes" id="UP000005239"/>
    </source>
</evidence>
<dbReference type="Gene3D" id="1.10.10.10">
    <property type="entry name" value="Winged helix-like DNA-binding domain superfamily/Winged helix DNA-binding domain"/>
    <property type="match status" value="1"/>
</dbReference>
<keyword evidence="7" id="KW-0472">Membrane</keyword>
<feature type="compositionally biased region" description="Low complexity" evidence="8">
    <location>
        <begin position="42"/>
        <end position="57"/>
    </location>
</feature>
<feature type="region of interest" description="Disordered" evidence="8">
    <location>
        <begin position="761"/>
        <end position="812"/>
    </location>
</feature>
<feature type="compositionally biased region" description="Basic and acidic residues" evidence="8">
    <location>
        <begin position="184"/>
        <end position="211"/>
    </location>
</feature>
<dbReference type="GO" id="GO:0048699">
    <property type="term" value="P:generation of neurons"/>
    <property type="evidence" value="ECO:0007669"/>
    <property type="project" value="UniProtKB-ARBA"/>
</dbReference>
<dbReference type="SUPFAM" id="SSF50156">
    <property type="entry name" value="PDZ domain-like"/>
    <property type="match status" value="1"/>
</dbReference>
<dbReference type="GO" id="GO:0003002">
    <property type="term" value="P:regionalization"/>
    <property type="evidence" value="ECO:0007669"/>
    <property type="project" value="UniProtKB-ARBA"/>
</dbReference>
<dbReference type="SMART" id="SM00049">
    <property type="entry name" value="DEP"/>
    <property type="match status" value="1"/>
</dbReference>
<dbReference type="Proteomes" id="UP000005239">
    <property type="component" value="Unassembled WGS sequence"/>
</dbReference>
<sequence>MRSLTSSISIFSRRHTPVVSPIMLKGASLRSIERFDTTVATVTSKTPTTPPKGMTCPEALSLPPPKSPESVNDGSAPKRRALYAASRATTANALMISAPVAVVSASQAEGKEAPKRRGGIASAASFASRRVAAIVNSLEKSFEERRADEVKKVEEKSGGSREKRRYGGSLTATRFMNGIAEREKELARKEQQMREEIEQKRREEEERKRSTTENLARMVRRGRSALSAVNGRRLEPVLEGVQVEEIPENKLRKAKKYTGAATTGKIGEMLVRGGEIRVDGRKDEEEEEKRHLVGFTHRKSHLSLSSQLSGSASFYLIGHRGRGAPGGGRYDDSTLGSESDARVFSDEDDSGSGGGYYGYGGSTSGGSVYYGMSGATVRNRGTMTIREADEDGGERDDGEGSMSTDLTSVSRQHEKMLARRRKAQRTYHRRPSRASSFSSITESSMSLHVETVTLNMDTVNFLGISIVGQSSARGDNGIYVANVMKGGAVALDGRIEPGDMILQVNEVAFENFTNDQAVDVLRDEPVRPIDTGAWIQHTNAMRGMPSILEGSEGAPTPLPGERLHHHQQQMQQRPATSSSATSTGSNGQNTVVGSAGLPGTMPPLPRLDVHTDKRRVVEVMTRPGSGLDIKNRTWLKISIPMSFLGSDLVEWLLEHVSGLRERKEARKYATELLRQRLIAHVVNKISFTEQCYYVLGEQCADFARYRTVQVEEGGVNGGGGTQPTWQWGGGGPRPTGITPGGVGGSMVSGYASMPMSPHPPLFGGASAPGVRTFGGEGSQISSTDGSGSSDAHKRGTRPVVLPQPPVPGGSSVRLDEAVPHDVAASRQSFRIAMNNPYEFFVDNL</sequence>
<feature type="region of interest" description="Disordered" evidence="8">
    <location>
        <begin position="325"/>
        <end position="356"/>
    </location>
</feature>
<feature type="region of interest" description="Disordered" evidence="8">
    <location>
        <begin position="388"/>
        <end position="438"/>
    </location>
</feature>
<dbReference type="PROSITE" id="PS50186">
    <property type="entry name" value="DEP"/>
    <property type="match status" value="1"/>
</dbReference>
<keyword evidence="5" id="KW-0963">Cytoplasm</keyword>
<evidence type="ECO:0000256" key="2">
    <source>
        <dbReference type="ARBA" id="ARBA00004496"/>
    </source>
</evidence>
<comment type="similarity">
    <text evidence="3">Belongs to the DSH family.</text>
</comment>
<feature type="compositionally biased region" description="Low complexity" evidence="8">
    <location>
        <begin position="778"/>
        <end position="789"/>
    </location>
</feature>
<dbReference type="AlphaFoldDB" id="A0A2A6CTQ2"/>
<dbReference type="InterPro" id="IPR036034">
    <property type="entry name" value="PDZ_sf"/>
</dbReference>
<dbReference type="CDD" id="cd04438">
    <property type="entry name" value="DEP_dishevelled"/>
    <property type="match status" value="1"/>
</dbReference>